<evidence type="ECO:0000259" key="9">
    <source>
        <dbReference type="Pfam" id="PF00759"/>
    </source>
</evidence>
<evidence type="ECO:0000256" key="2">
    <source>
        <dbReference type="ARBA" id="ARBA00007072"/>
    </source>
</evidence>
<dbReference type="InterPro" id="IPR012341">
    <property type="entry name" value="6hp_glycosidase-like_sf"/>
</dbReference>
<proteinExistence type="inferred from homology"/>
<gene>
    <name evidence="10" type="ORF">IEQ34_011070</name>
</gene>
<dbReference type="Proteomes" id="UP000775213">
    <property type="component" value="Unassembled WGS sequence"/>
</dbReference>
<evidence type="ECO:0000256" key="3">
    <source>
        <dbReference type="ARBA" id="ARBA00012601"/>
    </source>
</evidence>
<dbReference type="EMBL" id="JAGFBR010000010">
    <property type="protein sequence ID" value="KAH0460407.1"/>
    <property type="molecule type" value="Genomic_DNA"/>
</dbReference>
<dbReference type="Pfam" id="PF00759">
    <property type="entry name" value="Glyco_hydro_9"/>
    <property type="match status" value="1"/>
</dbReference>
<dbReference type="AlphaFoldDB" id="A0AAV7GV96"/>
<dbReference type="GO" id="GO:0008810">
    <property type="term" value="F:cellulase activity"/>
    <property type="evidence" value="ECO:0007669"/>
    <property type="project" value="UniProtKB-EC"/>
</dbReference>
<accession>A0AAV7GV96</accession>
<dbReference type="Gene3D" id="1.50.10.10">
    <property type="match status" value="1"/>
</dbReference>
<evidence type="ECO:0000256" key="7">
    <source>
        <dbReference type="ARBA" id="ARBA00023295"/>
    </source>
</evidence>
<dbReference type="GO" id="GO:0030245">
    <property type="term" value="P:cellulose catabolic process"/>
    <property type="evidence" value="ECO:0007669"/>
    <property type="project" value="UniProtKB-KW"/>
</dbReference>
<comment type="catalytic activity">
    <reaction evidence="1">
        <text>Endohydrolysis of (1-&gt;4)-beta-D-glucosidic linkages in cellulose, lichenin and cereal beta-D-glucans.</text>
        <dbReference type="EC" id="3.2.1.4"/>
    </reaction>
</comment>
<evidence type="ECO:0000256" key="1">
    <source>
        <dbReference type="ARBA" id="ARBA00000966"/>
    </source>
</evidence>
<keyword evidence="8" id="KW-0624">Polysaccharide degradation</keyword>
<evidence type="ECO:0000313" key="10">
    <source>
        <dbReference type="EMBL" id="KAH0460407.1"/>
    </source>
</evidence>
<keyword evidence="7" id="KW-0326">Glycosidase</keyword>
<evidence type="ECO:0000313" key="11">
    <source>
        <dbReference type="Proteomes" id="UP000775213"/>
    </source>
</evidence>
<reference evidence="10 11" key="1">
    <citation type="journal article" date="2021" name="Hortic Res">
        <title>Chromosome-scale assembly of the Dendrobium chrysotoxum genome enhances the understanding of orchid evolution.</title>
        <authorList>
            <person name="Zhang Y."/>
            <person name="Zhang G.Q."/>
            <person name="Zhang D."/>
            <person name="Liu X.D."/>
            <person name="Xu X.Y."/>
            <person name="Sun W.H."/>
            <person name="Yu X."/>
            <person name="Zhu X."/>
            <person name="Wang Z.W."/>
            <person name="Zhao X."/>
            <person name="Zhong W.Y."/>
            <person name="Chen H."/>
            <person name="Yin W.L."/>
            <person name="Huang T."/>
            <person name="Niu S.C."/>
            <person name="Liu Z.J."/>
        </authorList>
    </citation>
    <scope>NUCLEOTIDE SEQUENCE [LARGE SCALE GENOMIC DNA]</scope>
    <source>
        <strain evidence="10">Lindl</strain>
    </source>
</reference>
<dbReference type="PANTHER" id="PTHR22298">
    <property type="entry name" value="ENDO-1,4-BETA-GLUCANASE"/>
    <property type="match status" value="1"/>
</dbReference>
<dbReference type="EC" id="3.2.1.4" evidence="3"/>
<keyword evidence="11" id="KW-1185">Reference proteome</keyword>
<keyword evidence="5" id="KW-0136">Cellulose degradation</keyword>
<comment type="caution">
    <text evidence="10">The sequence shown here is derived from an EMBL/GenBank/DDBJ whole genome shotgun (WGS) entry which is preliminary data.</text>
</comment>
<keyword evidence="4" id="KW-0378">Hydrolase</keyword>
<keyword evidence="6" id="KW-0119">Carbohydrate metabolism</keyword>
<organism evidence="10 11">
    <name type="scientific">Dendrobium chrysotoxum</name>
    <name type="common">Orchid</name>
    <dbReference type="NCBI Taxonomy" id="161865"/>
    <lineage>
        <taxon>Eukaryota</taxon>
        <taxon>Viridiplantae</taxon>
        <taxon>Streptophyta</taxon>
        <taxon>Embryophyta</taxon>
        <taxon>Tracheophyta</taxon>
        <taxon>Spermatophyta</taxon>
        <taxon>Magnoliopsida</taxon>
        <taxon>Liliopsida</taxon>
        <taxon>Asparagales</taxon>
        <taxon>Orchidaceae</taxon>
        <taxon>Epidendroideae</taxon>
        <taxon>Malaxideae</taxon>
        <taxon>Dendrobiinae</taxon>
        <taxon>Dendrobium</taxon>
    </lineage>
</organism>
<evidence type="ECO:0000256" key="5">
    <source>
        <dbReference type="ARBA" id="ARBA00023001"/>
    </source>
</evidence>
<dbReference type="InterPro" id="IPR001701">
    <property type="entry name" value="Glyco_hydro_9"/>
</dbReference>
<sequence>MARKTRLKCSMRRSNVLELNLLTYLVGGYYDTGDNVKFGSPMPFTITMVSWGIVEHGKQLAESGEHGHAMEAVKWGTDHLIKAHPEPSVLYGEVT</sequence>
<dbReference type="InterPro" id="IPR008928">
    <property type="entry name" value="6-hairpin_glycosidase_sf"/>
</dbReference>
<protein>
    <recommendedName>
        <fullName evidence="3">cellulase</fullName>
        <ecNumber evidence="3">3.2.1.4</ecNumber>
    </recommendedName>
</protein>
<feature type="domain" description="Glycoside hydrolase family 9" evidence="9">
    <location>
        <begin position="24"/>
        <end position="94"/>
    </location>
</feature>
<evidence type="ECO:0000256" key="4">
    <source>
        <dbReference type="ARBA" id="ARBA00022801"/>
    </source>
</evidence>
<comment type="similarity">
    <text evidence="2">Belongs to the glycosyl hydrolase 9 (cellulase E) family.</text>
</comment>
<name>A0AAV7GV96_DENCH</name>
<evidence type="ECO:0000256" key="6">
    <source>
        <dbReference type="ARBA" id="ARBA00023277"/>
    </source>
</evidence>
<evidence type="ECO:0000256" key="8">
    <source>
        <dbReference type="ARBA" id="ARBA00023326"/>
    </source>
</evidence>
<dbReference type="SUPFAM" id="SSF48208">
    <property type="entry name" value="Six-hairpin glycosidases"/>
    <property type="match status" value="1"/>
</dbReference>